<proteinExistence type="predicted"/>
<reference evidence="1 2" key="1">
    <citation type="submission" date="2019-05" db="EMBL/GenBank/DDBJ databases">
        <title>Another draft genome of Portunus trituberculatus and its Hox gene families provides insights of decapod evolution.</title>
        <authorList>
            <person name="Jeong J.-H."/>
            <person name="Song I."/>
            <person name="Kim S."/>
            <person name="Choi T."/>
            <person name="Kim D."/>
            <person name="Ryu S."/>
            <person name="Kim W."/>
        </authorList>
    </citation>
    <scope>NUCLEOTIDE SEQUENCE [LARGE SCALE GENOMIC DNA]</scope>
    <source>
        <tissue evidence="1">Muscle</tissue>
    </source>
</reference>
<comment type="caution">
    <text evidence="1">The sequence shown here is derived from an EMBL/GenBank/DDBJ whole genome shotgun (WGS) entry which is preliminary data.</text>
</comment>
<evidence type="ECO:0000313" key="1">
    <source>
        <dbReference type="EMBL" id="MPC98796.1"/>
    </source>
</evidence>
<evidence type="ECO:0000313" key="2">
    <source>
        <dbReference type="Proteomes" id="UP000324222"/>
    </source>
</evidence>
<dbReference type="Proteomes" id="UP000324222">
    <property type="component" value="Unassembled WGS sequence"/>
</dbReference>
<organism evidence="1 2">
    <name type="scientific">Portunus trituberculatus</name>
    <name type="common">Swimming crab</name>
    <name type="synonym">Neptunus trituberculatus</name>
    <dbReference type="NCBI Taxonomy" id="210409"/>
    <lineage>
        <taxon>Eukaryota</taxon>
        <taxon>Metazoa</taxon>
        <taxon>Ecdysozoa</taxon>
        <taxon>Arthropoda</taxon>
        <taxon>Crustacea</taxon>
        <taxon>Multicrustacea</taxon>
        <taxon>Malacostraca</taxon>
        <taxon>Eumalacostraca</taxon>
        <taxon>Eucarida</taxon>
        <taxon>Decapoda</taxon>
        <taxon>Pleocyemata</taxon>
        <taxon>Brachyura</taxon>
        <taxon>Eubrachyura</taxon>
        <taxon>Portunoidea</taxon>
        <taxon>Portunidae</taxon>
        <taxon>Portuninae</taxon>
        <taxon>Portunus</taxon>
    </lineage>
</organism>
<dbReference type="AlphaFoldDB" id="A0A5B7JWW8"/>
<protein>
    <submittedName>
        <fullName evidence="1">Uncharacterized protein</fullName>
    </submittedName>
</protein>
<accession>A0A5B7JWW8</accession>
<dbReference type="EMBL" id="VSRR010115613">
    <property type="protein sequence ID" value="MPC98796.1"/>
    <property type="molecule type" value="Genomic_DNA"/>
</dbReference>
<gene>
    <name evidence="1" type="ORF">E2C01_094178</name>
</gene>
<sequence length="29" mass="3103">MTSSLRSCIPRSSATPIASDKLRTLALLL</sequence>
<keyword evidence="2" id="KW-1185">Reference proteome</keyword>
<name>A0A5B7JWW8_PORTR</name>